<dbReference type="Gene3D" id="1.20.58.320">
    <property type="entry name" value="TPR-like"/>
    <property type="match status" value="1"/>
</dbReference>
<proteinExistence type="predicted"/>
<dbReference type="Gene3D" id="1.25.40.10">
    <property type="entry name" value="Tetratricopeptide repeat domain"/>
    <property type="match status" value="1"/>
</dbReference>
<dbReference type="OrthoDB" id="414698at2759"/>
<name>A0A6A5XI06_9PLEO</name>
<dbReference type="RefSeq" id="XP_033380749.1">
    <property type="nucleotide sequence ID" value="XM_033523721.1"/>
</dbReference>
<sequence length="250" mass="29217">MPDLSLKDIVTHQLLEDVHRFWFSHIVDADHIIVPDVKDAIPWFTQSNAYDSACIAKFGSQLMCLKSLSISGRDILCAANPSTSLHWMSLIILLDQIPRNCFREKDACIAFNVFDNLALYVALKAIEHGIPEQPLVRNRLAYRFWFYMPLEHSETLEMQIMVKEEHVKMFQKIWSFMNDPGDQNDTDFVYCQIVLHQRKTQLEDFENTLRRICKDHEEAIRQFGRFPHRNNALGRVSTKEELAYQQGQNS</sequence>
<protein>
    <submittedName>
        <fullName evidence="1">DUF924-domain-containing protein</fullName>
    </submittedName>
</protein>
<dbReference type="AlphaFoldDB" id="A0A6A5XI06"/>
<evidence type="ECO:0000313" key="2">
    <source>
        <dbReference type="Proteomes" id="UP000799778"/>
    </source>
</evidence>
<dbReference type="Proteomes" id="UP000799778">
    <property type="component" value="Unassembled WGS sequence"/>
</dbReference>
<dbReference type="GeneID" id="54281118"/>
<keyword evidence="2" id="KW-1185">Reference proteome</keyword>
<reference evidence="1" key="1">
    <citation type="journal article" date="2020" name="Stud. Mycol.">
        <title>101 Dothideomycetes genomes: a test case for predicting lifestyles and emergence of pathogens.</title>
        <authorList>
            <person name="Haridas S."/>
            <person name="Albert R."/>
            <person name="Binder M."/>
            <person name="Bloem J."/>
            <person name="Labutti K."/>
            <person name="Salamov A."/>
            <person name="Andreopoulos B."/>
            <person name="Baker S."/>
            <person name="Barry K."/>
            <person name="Bills G."/>
            <person name="Bluhm B."/>
            <person name="Cannon C."/>
            <person name="Castanera R."/>
            <person name="Culley D."/>
            <person name="Daum C."/>
            <person name="Ezra D."/>
            <person name="Gonzalez J."/>
            <person name="Henrissat B."/>
            <person name="Kuo A."/>
            <person name="Liang C."/>
            <person name="Lipzen A."/>
            <person name="Lutzoni F."/>
            <person name="Magnuson J."/>
            <person name="Mondo S."/>
            <person name="Nolan M."/>
            <person name="Ohm R."/>
            <person name="Pangilinan J."/>
            <person name="Park H.-J."/>
            <person name="Ramirez L."/>
            <person name="Alfaro M."/>
            <person name="Sun H."/>
            <person name="Tritt A."/>
            <person name="Yoshinaga Y."/>
            <person name="Zwiers L.-H."/>
            <person name="Turgeon B."/>
            <person name="Goodwin S."/>
            <person name="Spatafora J."/>
            <person name="Crous P."/>
            <person name="Grigoriev I."/>
        </authorList>
    </citation>
    <scope>NUCLEOTIDE SEQUENCE</scope>
    <source>
        <strain evidence="1">CBS 175.79</strain>
    </source>
</reference>
<accession>A0A6A5XI06</accession>
<organism evidence="1 2">
    <name type="scientific">Aaosphaeria arxii CBS 175.79</name>
    <dbReference type="NCBI Taxonomy" id="1450172"/>
    <lineage>
        <taxon>Eukaryota</taxon>
        <taxon>Fungi</taxon>
        <taxon>Dikarya</taxon>
        <taxon>Ascomycota</taxon>
        <taxon>Pezizomycotina</taxon>
        <taxon>Dothideomycetes</taxon>
        <taxon>Pleosporomycetidae</taxon>
        <taxon>Pleosporales</taxon>
        <taxon>Pleosporales incertae sedis</taxon>
        <taxon>Aaosphaeria</taxon>
    </lineage>
</organism>
<evidence type="ECO:0000313" key="1">
    <source>
        <dbReference type="EMBL" id="KAF2012410.1"/>
    </source>
</evidence>
<dbReference type="InterPro" id="IPR010323">
    <property type="entry name" value="DUF924"/>
</dbReference>
<dbReference type="InterPro" id="IPR011990">
    <property type="entry name" value="TPR-like_helical_dom_sf"/>
</dbReference>
<dbReference type="SUPFAM" id="SSF48452">
    <property type="entry name" value="TPR-like"/>
    <property type="match status" value="1"/>
</dbReference>
<dbReference type="EMBL" id="ML978072">
    <property type="protein sequence ID" value="KAF2012410.1"/>
    <property type="molecule type" value="Genomic_DNA"/>
</dbReference>
<dbReference type="Pfam" id="PF06041">
    <property type="entry name" value="DUF924"/>
    <property type="match status" value="1"/>
</dbReference>
<gene>
    <name evidence="1" type="ORF">BU24DRAFT_352224</name>
</gene>